<evidence type="ECO:0000313" key="2">
    <source>
        <dbReference type="Proteomes" id="UP000307720"/>
    </source>
</evidence>
<organism evidence="1 2">
    <name type="scientific">Hominisplanchenecus murintestinalis</name>
    <dbReference type="NCBI Taxonomy" id="2941517"/>
    <lineage>
        <taxon>Bacteria</taxon>
        <taxon>Bacillati</taxon>
        <taxon>Bacillota</taxon>
        <taxon>Clostridia</taxon>
        <taxon>Lachnospirales</taxon>
        <taxon>Lachnospiraceae</taxon>
        <taxon>Hominisplanchenecus</taxon>
    </lineage>
</organism>
<reference evidence="1" key="1">
    <citation type="submission" date="2019-04" db="EMBL/GenBank/DDBJ databases">
        <title>Microbes associate with the intestines of laboratory mice.</title>
        <authorList>
            <person name="Navarre W."/>
            <person name="Wong E."/>
            <person name="Huang K."/>
            <person name="Tropini C."/>
            <person name="Ng K."/>
            <person name="Yu B."/>
        </authorList>
    </citation>
    <scope>NUCLEOTIDE SEQUENCE</scope>
    <source>
        <strain evidence="1">NM72_1-8</strain>
    </source>
</reference>
<comment type="caution">
    <text evidence="1">The sequence shown here is derived from an EMBL/GenBank/DDBJ whole genome shotgun (WGS) entry which is preliminary data.</text>
</comment>
<sequence>MKKREFIYIAVLTLIIAFMDMTGIPSAFFVHIQVADIEPVYFTLMVNFLFIGAAAYLFLRTLCPAWDLGFRKKGLNSGLKKYGIIGALVAAVGFLAFYVGLSPFDRQPVCALPYCFSSINGYADLTLYIVVPVYIILGIYSFIELKKEA</sequence>
<dbReference type="Proteomes" id="UP000307720">
    <property type="component" value="Unassembled WGS sequence"/>
</dbReference>
<gene>
    <name evidence="1" type="ORF">E5357_13025</name>
</gene>
<accession>A0AC61QWS4</accession>
<evidence type="ECO:0000313" key="1">
    <source>
        <dbReference type="EMBL" id="TGX97301.1"/>
    </source>
</evidence>
<proteinExistence type="predicted"/>
<keyword evidence="2" id="KW-1185">Reference proteome</keyword>
<protein>
    <submittedName>
        <fullName evidence="1">Uncharacterized protein</fullName>
    </submittedName>
</protein>
<name>A0AC61QWS4_9FIRM</name>
<dbReference type="EMBL" id="SRZB01000034">
    <property type="protein sequence ID" value="TGX97301.1"/>
    <property type="molecule type" value="Genomic_DNA"/>
</dbReference>